<dbReference type="KEGG" id="fac:FACI_IFERC01G1222"/>
<evidence type="ECO:0000313" key="5">
    <source>
        <dbReference type="EMBL" id="AGO61214.1"/>
    </source>
</evidence>
<accession>S0AR08</accession>
<dbReference type="GeneID" id="25398818"/>
<reference evidence="4 8" key="1">
    <citation type="journal article" date="2007" name="Proc. Natl. Acad. Sci. U.S.A.">
        <title>Genome dynamics in a natural archaeal population.</title>
        <authorList>
            <person name="Allen E.E."/>
            <person name="Tyson G.W."/>
            <person name="Whitaker R.J."/>
            <person name="Detter J.C."/>
            <person name="Richardson P.M."/>
            <person name="Banfield J.F."/>
        </authorList>
    </citation>
    <scope>NUCLEOTIDE SEQUENCE [LARGE SCALE GENOMIC DNA]</scope>
    <source>
        <strain evidence="4">Fer1</strain>
        <strain evidence="8">fer1</strain>
    </source>
</reference>
<dbReference type="EMBL" id="CP004145">
    <property type="protein sequence ID" value="AGO61214.1"/>
    <property type="molecule type" value="Genomic_DNA"/>
</dbReference>
<proteinExistence type="predicted"/>
<dbReference type="KEGG" id="fac:FACI_IFERC01G1234"/>
<dbReference type="PATRIC" id="fig|333146.12.peg.1134"/>
<dbReference type="EMBL" id="CP004145">
    <property type="protein sequence ID" value="AGO60707.1"/>
    <property type="molecule type" value="Genomic_DNA"/>
</dbReference>
<evidence type="ECO:0000313" key="6">
    <source>
        <dbReference type="EMBL" id="AGO61298.1"/>
    </source>
</evidence>
<evidence type="ECO:0000313" key="7">
    <source>
        <dbReference type="EMBL" id="AGO61696.1"/>
    </source>
</evidence>
<evidence type="ECO:0000313" key="4">
    <source>
        <dbReference type="EMBL" id="AGO61202.1"/>
    </source>
</evidence>
<organism evidence="4 8">
    <name type="scientific">Ferroplasma acidarmanus Fer1</name>
    <dbReference type="NCBI Taxonomy" id="333146"/>
    <lineage>
        <taxon>Archaea</taxon>
        <taxon>Methanobacteriati</taxon>
        <taxon>Thermoplasmatota</taxon>
        <taxon>Thermoplasmata</taxon>
        <taxon>Thermoplasmatales</taxon>
        <taxon>Ferroplasmaceae</taxon>
        <taxon>Ferroplasma</taxon>
    </lineage>
</organism>
<reference evidence="4" key="2">
    <citation type="submission" date="2013-02" db="EMBL/GenBank/DDBJ databases">
        <authorList>
            <person name="Tyson G.W."/>
            <person name="Allen E.E."/>
            <person name="Banfield J.F."/>
            <person name="Whitaker R."/>
        </authorList>
    </citation>
    <scope>NUCLEOTIDE SEQUENCE</scope>
    <source>
        <strain evidence="4">Fer1</strain>
    </source>
</reference>
<dbReference type="EMBL" id="CP004145">
    <property type="protein sequence ID" value="AGO61298.1"/>
    <property type="molecule type" value="Genomic_DNA"/>
</dbReference>
<dbReference type="EMBL" id="CP004145">
    <property type="protein sequence ID" value="AGO60105.1"/>
    <property type="molecule type" value="Genomic_DNA"/>
</dbReference>
<keyword evidence="8" id="KW-1185">Reference proteome</keyword>
<dbReference type="KEGG" id="fac:FACI_IFERC01G0125"/>
<dbReference type="KEGG" id="fac:FACI_IFERC01G0727"/>
<sequence>MGLVRSEDIQYKLEEINNILGKKYVQEHPEKGRNWRTYESEFSRRIKTAMKELDPLIEKAVSIMHIAKRPGHPHSLLLAQRVKLILIKQLVGESNRMFVNMLDIFSMLSGIDVSYKTIERLYSDNEVVMAIFNLHVLLLKNKNIANSDATGDGTGYSLTVKKNYESYAQRLKDLAKENKEIGKEEHKDKKSKGHRKRLFAYSFSIMDLRTRMYIASGTSMKSERNAYDNAMRIVNKIGINIDSIRLDRYYSSPSYVDKLGDTKVYIIPKKNSTLHGSHKWKSIIREFLNDTMNYLEKYHKRSNSESGFAADKKMLGWNMAQRRDDRIGNALLCTNVWHNLFNMGRY</sequence>
<dbReference type="KEGG" id="fac:FACI_IFERC01G1116"/>
<dbReference type="RefSeq" id="WP_009886142.1">
    <property type="nucleotide sequence ID" value="NC_021592.1"/>
</dbReference>
<dbReference type="KEGG" id="fac:FACI_IFERC01G1716"/>
<evidence type="ECO:0000313" key="1">
    <source>
        <dbReference type="EMBL" id="AGO60105.1"/>
    </source>
</evidence>
<name>S0AR08_FERAC</name>
<dbReference type="EMBL" id="CP004145">
    <property type="protein sequence ID" value="AGO61696.1"/>
    <property type="molecule type" value="Genomic_DNA"/>
</dbReference>
<dbReference type="AlphaFoldDB" id="S0AR08"/>
<dbReference type="Proteomes" id="UP000014660">
    <property type="component" value="Chromosome"/>
</dbReference>
<reference evidence="4" key="3">
    <citation type="submission" date="2013-06" db="EMBL/GenBank/DDBJ databases">
        <title>Comparative genomics in acid mine drainage biofilm communities reveals metabolic and structural differentiation of co-occurring archaea.</title>
        <authorList>
            <person name="Yelton A.P."/>
            <person name="Comolli L.R."/>
            <person name="Justice N."/>
            <person name="Castelle C."/>
            <person name="Denef V.J."/>
            <person name="Thomas B.C."/>
            <person name="Banfield J.F."/>
        </authorList>
    </citation>
    <scope>NUCLEOTIDE SEQUENCE</scope>
    <source>
        <strain evidence="4">Fer1</strain>
    </source>
</reference>
<dbReference type="KEGG" id="fac:FACI_IFERC01G1318"/>
<gene>
    <name evidence="1" type="ORF">FACI_IFERC00001G0125</name>
    <name evidence="2" type="ORF">FACI_IFERC00001G0727</name>
    <name evidence="3" type="ORF">FACI_IFERC00001G1116</name>
    <name evidence="4" type="ORF">FACI_IFERC00001G1222</name>
    <name evidence="5" type="ORF">FACI_IFERC00001G1234</name>
    <name evidence="6" type="ORF">FACI_IFERC00001G1318</name>
    <name evidence="7" type="ORF">FACI_IFERC00001G1716</name>
</gene>
<dbReference type="EMBL" id="CP004145">
    <property type="protein sequence ID" value="AGO61096.1"/>
    <property type="molecule type" value="Genomic_DNA"/>
</dbReference>
<evidence type="ECO:0000313" key="3">
    <source>
        <dbReference type="EMBL" id="AGO61096.1"/>
    </source>
</evidence>
<dbReference type="EMBL" id="CP004145">
    <property type="protein sequence ID" value="AGO61202.1"/>
    <property type="molecule type" value="Genomic_DNA"/>
</dbReference>
<evidence type="ECO:0000313" key="2">
    <source>
        <dbReference type="EMBL" id="AGO60707.1"/>
    </source>
</evidence>
<evidence type="ECO:0000313" key="8">
    <source>
        <dbReference type="Proteomes" id="UP000014660"/>
    </source>
</evidence>
<protein>
    <submittedName>
        <fullName evidence="4">Transposase</fullName>
    </submittedName>
</protein>
<dbReference type="HOGENOM" id="CLU_873197_0_0_2"/>